<feature type="compositionally biased region" description="Basic and acidic residues" evidence="10">
    <location>
        <begin position="30"/>
        <end position="40"/>
    </location>
</feature>
<evidence type="ECO:0000256" key="6">
    <source>
        <dbReference type="ARBA" id="ARBA00023163"/>
    </source>
</evidence>
<dbReference type="GO" id="GO:0006338">
    <property type="term" value="P:chromatin remodeling"/>
    <property type="evidence" value="ECO:0007669"/>
    <property type="project" value="InterPro"/>
</dbReference>
<feature type="region of interest" description="Disordered" evidence="10">
    <location>
        <begin position="427"/>
        <end position="467"/>
    </location>
</feature>
<feature type="domain" description="Myb-like" evidence="11">
    <location>
        <begin position="134"/>
        <end position="184"/>
    </location>
</feature>
<name>A0A9N9CUW7_9GLOM</name>
<feature type="region of interest" description="Disordered" evidence="10">
    <location>
        <begin position="269"/>
        <end position="309"/>
    </location>
</feature>
<comment type="function">
    <text evidence="8">Component of the SWR1 complex which mediates the ATP-dependent exchange of histone H2A for the H2A variant HZT1 leading to transcriptional regulation of selected genes by chromatin remodeling. Component of the NuA4 histone acetyltransferase complex which is involved in transcriptional activation of selected genes principally by acetylation of nucleosomal histone H4 and H2A. The NuA4 complex is also involved in DNA repair.</text>
</comment>
<dbReference type="PANTHER" id="PTHR12855">
    <property type="entry name" value="DNA METHYLTRANSFERASE 1-ASSOCIATED PROTEIN 1 FAMILY MEMBER"/>
    <property type="match status" value="1"/>
</dbReference>
<keyword evidence="13" id="KW-1185">Reference proteome</keyword>
<keyword evidence="9" id="KW-0175">Coiled coil</keyword>
<dbReference type="InterPro" id="IPR032563">
    <property type="entry name" value="DAMP1_SANT-like"/>
</dbReference>
<evidence type="ECO:0000259" key="11">
    <source>
        <dbReference type="SMART" id="SM00717"/>
    </source>
</evidence>
<dbReference type="InterPro" id="IPR027109">
    <property type="entry name" value="Swc4/Dmap1"/>
</dbReference>
<evidence type="ECO:0000256" key="1">
    <source>
        <dbReference type="ARBA" id="ARBA00004123"/>
    </source>
</evidence>
<dbReference type="SUPFAM" id="SSF46689">
    <property type="entry name" value="Homeodomain-like"/>
    <property type="match status" value="1"/>
</dbReference>
<feature type="coiled-coil region" evidence="9">
    <location>
        <begin position="231"/>
        <end position="258"/>
    </location>
</feature>
<keyword evidence="6" id="KW-0804">Transcription</keyword>
<dbReference type="Proteomes" id="UP000789405">
    <property type="component" value="Unassembled WGS sequence"/>
</dbReference>
<dbReference type="Pfam" id="PF16282">
    <property type="entry name" value="SANT_DAMP1_like"/>
    <property type="match status" value="1"/>
</dbReference>
<feature type="region of interest" description="Disordered" evidence="10">
    <location>
        <begin position="1"/>
        <end position="40"/>
    </location>
</feature>
<dbReference type="InterPro" id="IPR008468">
    <property type="entry name" value="DMAP1"/>
</dbReference>
<dbReference type="PANTHER" id="PTHR12855:SF10">
    <property type="entry name" value="DNA METHYLTRANSFERASE 1-ASSOCIATED PROTEIN 1"/>
    <property type="match status" value="1"/>
</dbReference>
<evidence type="ECO:0000256" key="3">
    <source>
        <dbReference type="ARBA" id="ARBA00019132"/>
    </source>
</evidence>
<dbReference type="OrthoDB" id="19740at2759"/>
<dbReference type="InterPro" id="IPR009057">
    <property type="entry name" value="Homeodomain-like_sf"/>
</dbReference>
<evidence type="ECO:0000256" key="5">
    <source>
        <dbReference type="ARBA" id="ARBA00023015"/>
    </source>
</evidence>
<keyword evidence="4" id="KW-0156">Chromatin regulator</keyword>
<feature type="compositionally biased region" description="Basic and acidic residues" evidence="10">
    <location>
        <begin position="1"/>
        <end position="14"/>
    </location>
</feature>
<organism evidence="12 13">
    <name type="scientific">Dentiscutata erythropus</name>
    <dbReference type="NCBI Taxonomy" id="1348616"/>
    <lineage>
        <taxon>Eukaryota</taxon>
        <taxon>Fungi</taxon>
        <taxon>Fungi incertae sedis</taxon>
        <taxon>Mucoromycota</taxon>
        <taxon>Glomeromycotina</taxon>
        <taxon>Glomeromycetes</taxon>
        <taxon>Diversisporales</taxon>
        <taxon>Gigasporaceae</taxon>
        <taxon>Dentiscutata</taxon>
    </lineage>
</organism>
<sequence>MTSNDVRDILELHSKPSNSTDISAPSKKTNKSEKEKKPDGIPRELFQLIGGPPPIAFVKPAFKAKPNLRKKAVHWEWQSFTNQGRGEDDQLTLHHWVKCTPTSESEDSGYWFAEYNKKIDILKYDDEDYEKYLTDKDWTKEETDYLFKLCDKYDLRFIVIHDRYEYKERSIEDLKDRYYSVCKKLLQVRPPEGSDKGALIAMNTYDKAKEEKRKKHMCALYLRSPEEIKEEEALLEEYERIEQNEKKFARERENLLKLLSFQELSQPKRKKSLLSGPTTPTMEVGNSSFHTSTEVPKKNRRTSSSSVGSAVIEVAQSPAEVHNTPITARKEKFPQGVVVRSSKIPLPKQTMILKVQKTLQEFGLGIDMINYICGPRPSIPTETVCARWVDLQKAIQTLLDVKKAVEKADHELKAKKALLQKIKQNGLGSASKSANGGDAGGKQSDVTASVTGDGGGDESNVVPAKRERITLTTTPRDAKQTIPFFGHVLQTNLFDKEELDKYKTYYSEEFELENIAEEIVNINDNPAIYLTEVDPIGMSTGNSVGQLNKGEK</sequence>
<evidence type="ECO:0000313" key="12">
    <source>
        <dbReference type="EMBL" id="CAG8612930.1"/>
    </source>
</evidence>
<dbReference type="GO" id="GO:0000812">
    <property type="term" value="C:Swr1 complex"/>
    <property type="evidence" value="ECO:0007669"/>
    <property type="project" value="TreeGrafter"/>
</dbReference>
<dbReference type="AlphaFoldDB" id="A0A9N9CUW7"/>
<dbReference type="GO" id="GO:0003714">
    <property type="term" value="F:transcription corepressor activity"/>
    <property type="evidence" value="ECO:0007669"/>
    <property type="project" value="TreeGrafter"/>
</dbReference>
<keyword evidence="7" id="KW-0539">Nucleus</keyword>
<evidence type="ECO:0000256" key="4">
    <source>
        <dbReference type="ARBA" id="ARBA00022853"/>
    </source>
</evidence>
<evidence type="ECO:0000313" key="13">
    <source>
        <dbReference type="Proteomes" id="UP000789405"/>
    </source>
</evidence>
<dbReference type="EMBL" id="CAJVPY010004200">
    <property type="protein sequence ID" value="CAG8612930.1"/>
    <property type="molecule type" value="Genomic_DNA"/>
</dbReference>
<dbReference type="InterPro" id="IPR001005">
    <property type="entry name" value="SANT/Myb"/>
</dbReference>
<reference evidence="12" key="1">
    <citation type="submission" date="2021-06" db="EMBL/GenBank/DDBJ databases">
        <authorList>
            <person name="Kallberg Y."/>
            <person name="Tangrot J."/>
            <person name="Rosling A."/>
        </authorList>
    </citation>
    <scope>NUCLEOTIDE SEQUENCE</scope>
    <source>
        <strain evidence="12">MA453B</strain>
    </source>
</reference>
<evidence type="ECO:0000256" key="8">
    <source>
        <dbReference type="ARBA" id="ARBA00025264"/>
    </source>
</evidence>
<protein>
    <recommendedName>
        <fullName evidence="3">SWR1-complex protein 4</fullName>
    </recommendedName>
</protein>
<evidence type="ECO:0000256" key="10">
    <source>
        <dbReference type="SAM" id="MobiDB-lite"/>
    </source>
</evidence>
<evidence type="ECO:0000256" key="2">
    <source>
        <dbReference type="ARBA" id="ARBA00006918"/>
    </source>
</evidence>
<evidence type="ECO:0000256" key="9">
    <source>
        <dbReference type="SAM" id="Coils"/>
    </source>
</evidence>
<evidence type="ECO:0000256" key="7">
    <source>
        <dbReference type="ARBA" id="ARBA00023242"/>
    </source>
</evidence>
<comment type="similarity">
    <text evidence="2">Belongs to the SWC4 family.</text>
</comment>
<gene>
    <name evidence="12" type="ORF">DERYTH_LOCUS8235</name>
</gene>
<dbReference type="GO" id="GO:0035267">
    <property type="term" value="C:NuA4 histone acetyltransferase complex"/>
    <property type="evidence" value="ECO:0007669"/>
    <property type="project" value="InterPro"/>
</dbReference>
<comment type="subcellular location">
    <subcellularLocation>
        <location evidence="1">Nucleus</location>
    </subcellularLocation>
</comment>
<keyword evidence="5" id="KW-0805">Transcription regulation</keyword>
<proteinExistence type="inferred from homology"/>
<feature type="compositionally biased region" description="Polar residues" evidence="10">
    <location>
        <begin position="275"/>
        <end position="294"/>
    </location>
</feature>
<dbReference type="GO" id="GO:0006281">
    <property type="term" value="P:DNA repair"/>
    <property type="evidence" value="ECO:0007669"/>
    <property type="project" value="InterPro"/>
</dbReference>
<dbReference type="Pfam" id="PF05499">
    <property type="entry name" value="DMAP1"/>
    <property type="match status" value="1"/>
</dbReference>
<dbReference type="GO" id="GO:0000122">
    <property type="term" value="P:negative regulation of transcription by RNA polymerase II"/>
    <property type="evidence" value="ECO:0007669"/>
    <property type="project" value="TreeGrafter"/>
</dbReference>
<dbReference type="CDD" id="cd11658">
    <property type="entry name" value="SANT_DMAP1_like"/>
    <property type="match status" value="1"/>
</dbReference>
<accession>A0A9N9CUW7</accession>
<dbReference type="Gene3D" id="1.10.10.60">
    <property type="entry name" value="Homeodomain-like"/>
    <property type="match status" value="1"/>
</dbReference>
<feature type="non-terminal residue" evidence="12">
    <location>
        <position position="1"/>
    </location>
</feature>
<comment type="caution">
    <text evidence="12">The sequence shown here is derived from an EMBL/GenBank/DDBJ whole genome shotgun (WGS) entry which is preliminary data.</text>
</comment>
<dbReference type="SMART" id="SM00717">
    <property type="entry name" value="SANT"/>
    <property type="match status" value="1"/>
</dbReference>
<dbReference type="FunFam" id="1.10.10.60:FF:000087">
    <property type="entry name" value="DNA methyltransferase 1-associated protein 1"/>
    <property type="match status" value="1"/>
</dbReference>